<evidence type="ECO:0000313" key="1">
    <source>
        <dbReference type="EMBL" id="GAI71716.1"/>
    </source>
</evidence>
<dbReference type="Gene3D" id="2.60.40.790">
    <property type="match status" value="1"/>
</dbReference>
<dbReference type="InterPro" id="IPR008978">
    <property type="entry name" value="HSP20-like_chaperone"/>
</dbReference>
<dbReference type="SUPFAM" id="SSF49764">
    <property type="entry name" value="HSP20-like chaperones"/>
    <property type="match status" value="1"/>
</dbReference>
<proteinExistence type="predicted"/>
<accession>X1RXR8</accession>
<comment type="caution">
    <text evidence="1">The sequence shown here is derived from an EMBL/GenBank/DDBJ whole genome shotgun (WGS) entry which is preliminary data.</text>
</comment>
<evidence type="ECO:0008006" key="2">
    <source>
        <dbReference type="Google" id="ProtNLM"/>
    </source>
</evidence>
<dbReference type="AlphaFoldDB" id="X1RXR8"/>
<dbReference type="EMBL" id="BARW01002504">
    <property type="protein sequence ID" value="GAI71716.1"/>
    <property type="molecule type" value="Genomic_DNA"/>
</dbReference>
<gene>
    <name evidence="1" type="ORF">S12H4_06937</name>
</gene>
<protein>
    <recommendedName>
        <fullName evidence="2">SHSP domain-containing protein</fullName>
    </recommendedName>
</protein>
<organism evidence="1">
    <name type="scientific">marine sediment metagenome</name>
    <dbReference type="NCBI Taxonomy" id="412755"/>
    <lineage>
        <taxon>unclassified sequences</taxon>
        <taxon>metagenomes</taxon>
        <taxon>ecological metagenomes</taxon>
    </lineage>
</organism>
<name>X1RXR8_9ZZZZ</name>
<reference evidence="1" key="1">
    <citation type="journal article" date="2014" name="Front. Microbiol.">
        <title>High frequency of phylogenetically diverse reductive dehalogenase-homologous genes in deep subseafloor sedimentary metagenomes.</title>
        <authorList>
            <person name="Kawai M."/>
            <person name="Futagami T."/>
            <person name="Toyoda A."/>
            <person name="Takaki Y."/>
            <person name="Nishi S."/>
            <person name="Hori S."/>
            <person name="Arai W."/>
            <person name="Tsubouchi T."/>
            <person name="Morono Y."/>
            <person name="Uchiyama I."/>
            <person name="Ito T."/>
            <person name="Fujiyama A."/>
            <person name="Inagaki F."/>
            <person name="Takami H."/>
        </authorList>
    </citation>
    <scope>NUCLEOTIDE SEQUENCE</scope>
    <source>
        <strain evidence="1">Expedition CK06-06</strain>
    </source>
</reference>
<sequence>MSDEFDDDYYDFLEQIKKFLKIDKGVFDVDFLFLPESSFDPNLNLQNKKVEGFKVTYHFEPGMEKPEIKIEGDFDEKKLQEYFKKLNLPSYPQFKMLRKSGKKQVMDVGALSLKPDFERVNSLEKETYYELNVYDDYAEIVIEIPGIEKGHIILSLSEDGRKLKILTESNFQNFEKELQLPFESTMKDHVVEINNGIVSIIMRKINKQINKKKSR</sequence>